<name>A0ABW1TFW6_9LACO</name>
<protein>
    <submittedName>
        <fullName evidence="2">DUF2399 domain-containing protein</fullName>
    </submittedName>
</protein>
<keyword evidence="3" id="KW-1185">Reference proteome</keyword>
<comment type="caution">
    <text evidence="2">The sequence shown here is derived from an EMBL/GenBank/DDBJ whole genome shotgun (WGS) entry which is preliminary data.</text>
</comment>
<sequence>MPSQYRKRYVAETGKVVPKEASQLDSLFDRIAVGETLPPRGQQAVEAGLTAHSLNDAQENPAVYEYYQWVLANCFTGQQVHEVTAKLIGMAFICANIFETDLPQPLTLNPWQIAAMKDFPLRHRRVVIVENNGVFAWLLRLHPEWPLIDQCGNDFNAAYMALMRNLVKRDVQFTYLGDLDSRGIQIADHLLGELAVDPATFTALQTPENVLKWVTLKGKVDPQRTRPVTVTASVFQQELNSLTLVKKFVEQEQLIAAYETLITEWLKEN</sequence>
<proteinExistence type="predicted"/>
<gene>
    <name evidence="2" type="ORF">ACFP1C_08050</name>
</gene>
<feature type="domain" description="DUF2399" evidence="1">
    <location>
        <begin position="107"/>
        <end position="211"/>
    </location>
</feature>
<reference evidence="3" key="1">
    <citation type="journal article" date="2019" name="Int. J. Syst. Evol. Microbiol.">
        <title>The Global Catalogue of Microorganisms (GCM) 10K type strain sequencing project: providing services to taxonomists for standard genome sequencing and annotation.</title>
        <authorList>
            <consortium name="The Broad Institute Genomics Platform"/>
            <consortium name="The Broad Institute Genome Sequencing Center for Infectious Disease"/>
            <person name="Wu L."/>
            <person name="Ma J."/>
        </authorList>
    </citation>
    <scope>NUCLEOTIDE SEQUENCE [LARGE SCALE GENOMIC DNA]</scope>
    <source>
        <strain evidence="3">CCM 8908</strain>
    </source>
</reference>
<dbReference type="Proteomes" id="UP001596283">
    <property type="component" value="Unassembled WGS sequence"/>
</dbReference>
<dbReference type="SUPFAM" id="SSF56726">
    <property type="entry name" value="DNA topoisomerase IV, alpha subunit"/>
    <property type="match status" value="1"/>
</dbReference>
<dbReference type="InterPro" id="IPR036078">
    <property type="entry name" value="Spo11/TopoVI_A_sf"/>
</dbReference>
<evidence type="ECO:0000313" key="3">
    <source>
        <dbReference type="Proteomes" id="UP001596283"/>
    </source>
</evidence>
<accession>A0ABW1TFW6</accession>
<dbReference type="EMBL" id="JBHSSI010000047">
    <property type="protein sequence ID" value="MFC6260886.1"/>
    <property type="molecule type" value="Genomic_DNA"/>
</dbReference>
<evidence type="ECO:0000259" key="1">
    <source>
        <dbReference type="Pfam" id="PF09664"/>
    </source>
</evidence>
<dbReference type="InterPro" id="IPR024465">
    <property type="entry name" value="DUF2399"/>
</dbReference>
<dbReference type="RefSeq" id="WP_125687288.1">
    <property type="nucleotide sequence ID" value="NZ_JBHSSI010000047.1"/>
</dbReference>
<organism evidence="2 3">
    <name type="scientific">Levilactobacillus fujinensis</name>
    <dbReference type="NCBI Taxonomy" id="2486024"/>
    <lineage>
        <taxon>Bacteria</taxon>
        <taxon>Bacillati</taxon>
        <taxon>Bacillota</taxon>
        <taxon>Bacilli</taxon>
        <taxon>Lactobacillales</taxon>
        <taxon>Lactobacillaceae</taxon>
        <taxon>Levilactobacillus</taxon>
    </lineage>
</organism>
<evidence type="ECO:0000313" key="2">
    <source>
        <dbReference type="EMBL" id="MFC6260886.1"/>
    </source>
</evidence>
<dbReference type="Pfam" id="PF09664">
    <property type="entry name" value="DUF2399"/>
    <property type="match status" value="1"/>
</dbReference>